<protein>
    <submittedName>
        <fullName evidence="1">Uncharacterized protein</fullName>
    </submittedName>
</protein>
<organism evidence="1 2">
    <name type="scientific">Polymorphospora lycopeni</name>
    <dbReference type="NCBI Taxonomy" id="3140240"/>
    <lineage>
        <taxon>Bacteria</taxon>
        <taxon>Bacillati</taxon>
        <taxon>Actinomycetota</taxon>
        <taxon>Actinomycetes</taxon>
        <taxon>Micromonosporales</taxon>
        <taxon>Micromonosporaceae</taxon>
        <taxon>Polymorphospora</taxon>
    </lineage>
</organism>
<sequence>MPDPRTRTPAATAAAKKLHFLMYQDLDEVRGGFRWWHQYLSHARVIFTSDYLLQIASRLKTGLAAAAHREAEFIEAWRAETIWMRQNAHKGAAAFASRGSVDWRREQRIGTSLEGFFYSVGGILDAVGGAGIGVLGLRTDLVRSSWSQLMTAASGDDRDRRRLLAPDGTEAHEVQVKALAAIAAAAAGGPHGWLTWTTDMRNTLVHRARRFEMQNLYRPSRRADLEFTLHLPRDPQFTDVEAFAISDKFEDVMLPEHAGDTIAGVLNELGRLVEAAASHLQDVWVRRRTRPELIQQPEEQWRTVYPTKRDLSRFGGFGTKTPPPTGQQVLHPGTARRLRAAKGYDGDRAAWQKLLADG</sequence>
<evidence type="ECO:0000313" key="1">
    <source>
        <dbReference type="EMBL" id="MFB6392650.1"/>
    </source>
</evidence>
<gene>
    <name evidence="1" type="ORF">AAFH96_05960</name>
</gene>
<dbReference type="EMBL" id="JBCGDC010000011">
    <property type="protein sequence ID" value="MFB6392650.1"/>
    <property type="molecule type" value="Genomic_DNA"/>
</dbReference>
<dbReference type="Proteomes" id="UP001582793">
    <property type="component" value="Unassembled WGS sequence"/>
</dbReference>
<keyword evidence="2" id="KW-1185">Reference proteome</keyword>
<proteinExistence type="predicted"/>
<reference evidence="1 2" key="1">
    <citation type="submission" date="2024-04" db="EMBL/GenBank/DDBJ databases">
        <title>Polymorphospora sp. isolated from Baiyangdian Lake in Xiong'an New Area.</title>
        <authorList>
            <person name="Zhang X."/>
            <person name="Liu J."/>
        </authorList>
    </citation>
    <scope>NUCLEOTIDE SEQUENCE [LARGE SCALE GENOMIC DNA]</scope>
    <source>
        <strain evidence="1 2">2-325</strain>
    </source>
</reference>
<name>A0ABV5CKW7_9ACTN</name>
<comment type="caution">
    <text evidence="1">The sequence shown here is derived from an EMBL/GenBank/DDBJ whole genome shotgun (WGS) entry which is preliminary data.</text>
</comment>
<dbReference type="RefSeq" id="WP_375733365.1">
    <property type="nucleotide sequence ID" value="NZ_JBCGDC010000011.1"/>
</dbReference>
<evidence type="ECO:0000313" key="2">
    <source>
        <dbReference type="Proteomes" id="UP001582793"/>
    </source>
</evidence>
<accession>A0ABV5CKW7</accession>